<feature type="non-terminal residue" evidence="1">
    <location>
        <position position="46"/>
    </location>
</feature>
<accession>A0A6G0W7S6</accession>
<evidence type="ECO:0000313" key="2">
    <source>
        <dbReference type="Proteomes" id="UP000478052"/>
    </source>
</evidence>
<dbReference type="EMBL" id="VUJU01009006">
    <property type="protein sequence ID" value="KAF0723114.1"/>
    <property type="molecule type" value="Genomic_DNA"/>
</dbReference>
<name>A0A6G0W7S6_APHCR</name>
<reference evidence="1 2" key="1">
    <citation type="submission" date="2019-08" db="EMBL/GenBank/DDBJ databases">
        <title>Whole genome of Aphis craccivora.</title>
        <authorList>
            <person name="Voronova N.V."/>
            <person name="Shulinski R.S."/>
            <person name="Bandarenka Y.V."/>
            <person name="Zhorov D.G."/>
            <person name="Warner D."/>
        </authorList>
    </citation>
    <scope>NUCLEOTIDE SEQUENCE [LARGE SCALE GENOMIC DNA]</scope>
    <source>
        <strain evidence="1">180601</strain>
        <tissue evidence="1">Whole Body</tissue>
    </source>
</reference>
<keyword evidence="2" id="KW-1185">Reference proteome</keyword>
<evidence type="ECO:0000313" key="1">
    <source>
        <dbReference type="EMBL" id="KAF0723114.1"/>
    </source>
</evidence>
<dbReference type="AlphaFoldDB" id="A0A6G0W7S6"/>
<proteinExistence type="predicted"/>
<sequence>MVLDLNEFSAVMNPWQWVRVTRELCRRLASFVNATTCTSYDGRRVV</sequence>
<dbReference type="Proteomes" id="UP000478052">
    <property type="component" value="Unassembled WGS sequence"/>
</dbReference>
<protein>
    <submittedName>
        <fullName evidence="1">Uncharacterized protein</fullName>
    </submittedName>
</protein>
<organism evidence="1 2">
    <name type="scientific">Aphis craccivora</name>
    <name type="common">Cowpea aphid</name>
    <dbReference type="NCBI Taxonomy" id="307492"/>
    <lineage>
        <taxon>Eukaryota</taxon>
        <taxon>Metazoa</taxon>
        <taxon>Ecdysozoa</taxon>
        <taxon>Arthropoda</taxon>
        <taxon>Hexapoda</taxon>
        <taxon>Insecta</taxon>
        <taxon>Pterygota</taxon>
        <taxon>Neoptera</taxon>
        <taxon>Paraneoptera</taxon>
        <taxon>Hemiptera</taxon>
        <taxon>Sternorrhyncha</taxon>
        <taxon>Aphidomorpha</taxon>
        <taxon>Aphidoidea</taxon>
        <taxon>Aphididae</taxon>
        <taxon>Aphidini</taxon>
        <taxon>Aphis</taxon>
        <taxon>Aphis</taxon>
    </lineage>
</organism>
<gene>
    <name evidence="1" type="ORF">FWK35_00038620</name>
</gene>
<comment type="caution">
    <text evidence="1">The sequence shown here is derived from an EMBL/GenBank/DDBJ whole genome shotgun (WGS) entry which is preliminary data.</text>
</comment>